<dbReference type="GO" id="GO:0043565">
    <property type="term" value="F:sequence-specific DNA binding"/>
    <property type="evidence" value="ECO:0007669"/>
    <property type="project" value="InterPro"/>
</dbReference>
<evidence type="ECO:0000259" key="10">
    <source>
        <dbReference type="PROSITE" id="PS50811"/>
    </source>
</evidence>
<feature type="region of interest" description="Disordered" evidence="9">
    <location>
        <begin position="545"/>
        <end position="570"/>
    </location>
</feature>
<feature type="region of interest" description="Disordered" evidence="9">
    <location>
        <begin position="46"/>
        <end position="146"/>
    </location>
</feature>
<evidence type="ECO:0000256" key="2">
    <source>
        <dbReference type="ARBA" id="ARBA00022614"/>
    </source>
</evidence>
<dbReference type="PROSITE" id="PS50811">
    <property type="entry name" value="WRKY"/>
    <property type="match status" value="1"/>
</dbReference>
<gene>
    <name evidence="11" type="ORF">NCGR_LOCUS13869</name>
</gene>
<feature type="compositionally biased region" description="Polar residues" evidence="9">
    <location>
        <begin position="290"/>
        <end position="300"/>
    </location>
</feature>
<dbReference type="InterPro" id="IPR032675">
    <property type="entry name" value="LRR_dom_sf"/>
</dbReference>
<dbReference type="InterPro" id="IPR055414">
    <property type="entry name" value="LRR_R13L4/SHOC2-like"/>
</dbReference>
<feature type="compositionally biased region" description="Basic and acidic residues" evidence="9">
    <location>
        <begin position="57"/>
        <end position="81"/>
    </location>
</feature>
<feature type="region of interest" description="Disordered" evidence="9">
    <location>
        <begin position="198"/>
        <end position="219"/>
    </location>
</feature>
<dbReference type="PANTHER" id="PTHR36766">
    <property type="entry name" value="PLANT BROAD-SPECTRUM MILDEW RESISTANCE PROTEIN RPW8"/>
    <property type="match status" value="1"/>
</dbReference>
<dbReference type="SUPFAM" id="SSF52540">
    <property type="entry name" value="P-loop containing nucleoside triphosphate hydrolases"/>
    <property type="match status" value="1"/>
</dbReference>
<dbReference type="GO" id="GO:0043531">
    <property type="term" value="F:ADP binding"/>
    <property type="evidence" value="ECO:0007669"/>
    <property type="project" value="InterPro"/>
</dbReference>
<dbReference type="GO" id="GO:0006952">
    <property type="term" value="P:defense response"/>
    <property type="evidence" value="ECO:0007669"/>
    <property type="project" value="UniProtKB-KW"/>
</dbReference>
<dbReference type="InterPro" id="IPR027417">
    <property type="entry name" value="P-loop_NTPase"/>
</dbReference>
<feature type="region of interest" description="Disordered" evidence="9">
    <location>
        <begin position="1865"/>
        <end position="1929"/>
    </location>
</feature>
<comment type="subcellular location">
    <subcellularLocation>
        <location evidence="1">Nucleus</location>
    </subcellularLocation>
</comment>
<keyword evidence="2" id="KW-0433">Leucine-rich repeat</keyword>
<accession>A0A811NDM5</accession>
<dbReference type="PANTHER" id="PTHR36766:SF55">
    <property type="entry name" value="OS11G0492900 PROTEIN"/>
    <property type="match status" value="1"/>
</dbReference>
<keyword evidence="7" id="KW-0804">Transcription</keyword>
<dbReference type="OrthoDB" id="683218at2759"/>
<dbReference type="InterPro" id="IPR058922">
    <property type="entry name" value="WHD_DRP"/>
</dbReference>
<organism evidence="11 12">
    <name type="scientific">Miscanthus lutarioriparius</name>
    <dbReference type="NCBI Taxonomy" id="422564"/>
    <lineage>
        <taxon>Eukaryota</taxon>
        <taxon>Viridiplantae</taxon>
        <taxon>Streptophyta</taxon>
        <taxon>Embryophyta</taxon>
        <taxon>Tracheophyta</taxon>
        <taxon>Spermatophyta</taxon>
        <taxon>Magnoliopsida</taxon>
        <taxon>Liliopsida</taxon>
        <taxon>Poales</taxon>
        <taxon>Poaceae</taxon>
        <taxon>PACMAD clade</taxon>
        <taxon>Panicoideae</taxon>
        <taxon>Andropogonodae</taxon>
        <taxon>Andropogoneae</taxon>
        <taxon>Saccharinae</taxon>
        <taxon>Miscanthus</taxon>
    </lineage>
</organism>
<dbReference type="Proteomes" id="UP000604825">
    <property type="component" value="Unassembled WGS sequence"/>
</dbReference>
<reference evidence="11" key="1">
    <citation type="submission" date="2020-10" db="EMBL/GenBank/DDBJ databases">
        <authorList>
            <person name="Han B."/>
            <person name="Lu T."/>
            <person name="Zhao Q."/>
            <person name="Huang X."/>
            <person name="Zhao Y."/>
        </authorList>
    </citation>
    <scope>NUCLEOTIDE SEQUENCE</scope>
</reference>
<feature type="compositionally biased region" description="Gly residues" evidence="9">
    <location>
        <begin position="90"/>
        <end position="107"/>
    </location>
</feature>
<keyword evidence="5" id="KW-0805">Transcription regulation</keyword>
<feature type="compositionally biased region" description="Gly residues" evidence="9">
    <location>
        <begin position="118"/>
        <end position="138"/>
    </location>
</feature>
<evidence type="ECO:0000256" key="6">
    <source>
        <dbReference type="ARBA" id="ARBA00023125"/>
    </source>
</evidence>
<keyword evidence="12" id="KW-1185">Reference proteome</keyword>
<dbReference type="PRINTS" id="PR00364">
    <property type="entry name" value="DISEASERSIST"/>
</dbReference>
<dbReference type="EMBL" id="CAJGYO010000003">
    <property type="protein sequence ID" value="CAD6220372.1"/>
    <property type="molecule type" value="Genomic_DNA"/>
</dbReference>
<evidence type="ECO:0000256" key="5">
    <source>
        <dbReference type="ARBA" id="ARBA00023015"/>
    </source>
</evidence>
<dbReference type="Pfam" id="PF00931">
    <property type="entry name" value="NB-ARC"/>
    <property type="match status" value="1"/>
</dbReference>
<dbReference type="Gene3D" id="1.10.10.10">
    <property type="entry name" value="Winged helix-like DNA-binding domain superfamily/Winged helix DNA-binding domain"/>
    <property type="match status" value="1"/>
</dbReference>
<dbReference type="Pfam" id="PF03106">
    <property type="entry name" value="WRKY"/>
    <property type="match status" value="1"/>
</dbReference>
<keyword evidence="6" id="KW-0238">DNA-binding</keyword>
<evidence type="ECO:0000256" key="4">
    <source>
        <dbReference type="ARBA" id="ARBA00022821"/>
    </source>
</evidence>
<dbReference type="GO" id="GO:0003700">
    <property type="term" value="F:DNA-binding transcription factor activity"/>
    <property type="evidence" value="ECO:0007669"/>
    <property type="project" value="InterPro"/>
</dbReference>
<dbReference type="Pfam" id="PF23598">
    <property type="entry name" value="LRR_14"/>
    <property type="match status" value="1"/>
</dbReference>
<evidence type="ECO:0000256" key="9">
    <source>
        <dbReference type="SAM" id="MobiDB-lite"/>
    </source>
</evidence>
<dbReference type="SMART" id="SM00774">
    <property type="entry name" value="WRKY"/>
    <property type="match status" value="1"/>
</dbReference>
<dbReference type="Pfam" id="PF23559">
    <property type="entry name" value="WHD_DRP"/>
    <property type="match status" value="1"/>
</dbReference>
<dbReference type="Gene3D" id="3.40.50.300">
    <property type="entry name" value="P-loop containing nucleotide triphosphate hydrolases"/>
    <property type="match status" value="1"/>
</dbReference>
<feature type="region of interest" description="Disordered" evidence="9">
    <location>
        <begin position="236"/>
        <end position="314"/>
    </location>
</feature>
<dbReference type="InterPro" id="IPR003657">
    <property type="entry name" value="WRKY_dom"/>
</dbReference>
<protein>
    <recommendedName>
        <fullName evidence="10">WRKY domain-containing protein</fullName>
    </recommendedName>
</protein>
<keyword evidence="4" id="KW-0611">Plant defense</keyword>
<dbReference type="InterPro" id="IPR002182">
    <property type="entry name" value="NB-ARC"/>
</dbReference>
<dbReference type="GO" id="GO:0005634">
    <property type="term" value="C:nucleus"/>
    <property type="evidence" value="ECO:0007669"/>
    <property type="project" value="UniProtKB-SubCell"/>
</dbReference>
<dbReference type="Pfam" id="PF25019">
    <property type="entry name" value="LRR_R13L1-DRL21"/>
    <property type="match status" value="1"/>
</dbReference>
<dbReference type="InterPro" id="IPR056789">
    <property type="entry name" value="LRR_R13L1-DRL21"/>
</dbReference>
<evidence type="ECO:0000313" key="12">
    <source>
        <dbReference type="Proteomes" id="UP000604825"/>
    </source>
</evidence>
<keyword evidence="3" id="KW-0677">Repeat</keyword>
<dbReference type="SUPFAM" id="SSF118290">
    <property type="entry name" value="WRKY DNA-binding domain"/>
    <property type="match status" value="1"/>
</dbReference>
<evidence type="ECO:0000313" key="11">
    <source>
        <dbReference type="EMBL" id="CAD6220372.1"/>
    </source>
</evidence>
<evidence type="ECO:0000256" key="3">
    <source>
        <dbReference type="ARBA" id="ARBA00022737"/>
    </source>
</evidence>
<evidence type="ECO:0000256" key="7">
    <source>
        <dbReference type="ARBA" id="ARBA00023163"/>
    </source>
</evidence>
<dbReference type="SUPFAM" id="SSF52058">
    <property type="entry name" value="L domain-like"/>
    <property type="match status" value="2"/>
</dbReference>
<comment type="caution">
    <text evidence="11">The sequence shown here is derived from an EMBL/GenBank/DDBJ whole genome shotgun (WGS) entry which is preliminary data.</text>
</comment>
<evidence type="ECO:0000256" key="1">
    <source>
        <dbReference type="ARBA" id="ARBA00004123"/>
    </source>
</evidence>
<keyword evidence="8" id="KW-0539">Nucleus</keyword>
<feature type="domain" description="WRKY" evidence="10">
    <location>
        <begin position="1778"/>
        <end position="1846"/>
    </location>
</feature>
<feature type="compositionally biased region" description="Basic residues" evidence="9">
    <location>
        <begin position="1909"/>
        <end position="1918"/>
    </location>
</feature>
<dbReference type="Gene3D" id="3.80.10.10">
    <property type="entry name" value="Ribonuclease Inhibitor"/>
    <property type="match status" value="3"/>
</dbReference>
<name>A0A811NDM5_9POAL</name>
<evidence type="ECO:0000256" key="8">
    <source>
        <dbReference type="ARBA" id="ARBA00023242"/>
    </source>
</evidence>
<dbReference type="InterPro" id="IPR036388">
    <property type="entry name" value="WH-like_DNA-bd_sf"/>
</dbReference>
<proteinExistence type="predicted"/>
<dbReference type="InterPro" id="IPR036576">
    <property type="entry name" value="WRKY_dom_sf"/>
</dbReference>
<dbReference type="Gene3D" id="2.20.25.80">
    <property type="entry name" value="WRKY domain"/>
    <property type="match status" value="1"/>
</dbReference>
<sequence>MGSPWRRKKEPSLTSFEGAVIAGQNPWLLSYARNREVVLEAVYDHHHPPPLRFLTSKMERDPGQRNEKRSKRSNDPIDHQIRGIVVRELAGGGEDVGQGSGQQGRGRGSQKAQPRRGSGSGAGRGSAGRGAGAAGHGEGPADDRGREGKIIPVVCAPDTPPRFLEFDQSYIVQHQGALGRKDINDMKRQLGLEVREIPPPLVFPPYEDSSEDDGEMEYPHDQKTLGERMNILRHVREQSRPQRHTTSTHTTDRAVVSDSDEESGERTILGSRQQTDPALQQLLPMDATASEPSSPRSRQLQGKRPPRLGVNVESLKIKKPAVTPRPKKSHHLQKPPARAPVIIYDASAQVIGVEPADFVARVQRFIAGPELLKFIGPLVAAPDCVEYAGPSPSVVSSPPVQFPPRDCLLSLTTAAVSASTRLPATERAVRPPLPLALLRPPTDYRADADSSAAVLSLPRRPGILSPAALPPAACSGQFSPMPFDPSCLPGLKELSPFFLSAASRCVEELGCLSTLNPSTLLLGVPCPATVSTPMFFSNVPEIKSGRGEGAPAPPVGDAERSPKAEPAGDPQVEVCAGSIRQLFQRLVHVRTTISSFGGKLPSDAWFNHVKHLTSDAEESLEHLHYKMILAKLGVGTHLKKVMPNVPGTCSKTTAISCMHLLASQELVILPITDKLEGLRHGSPGLSGAVLGNYSDMLSLSSSVMRCILLCRGILGVINIVNMEGKKESLELPVFAFDDLTYAGQNKGIGVNAHSVPARMTDPIYLSSMFIRSLLCLDLSSCSGLTQLPPSIGNLSNLAALKLSHCYSLHTLTMSIGSLKNLQILILSCCHELRNLPVSLCELSKLRLLDLAGCSSLENLPASLVNLGNLENLNLSYCKGLKELPQPFGNLQELKYLNLSGSHRVDLDVECLCTLANLKSLTLSPLTSIQGFPDSFKDLANRLDSLRWWKKNQIHHQCVPKATSLHSYRCYEQSIIDMLLSDESDNCDQIVTYACIVGESGMGKTELVHRIYNNRMILDTFDLRIWLHMCDKKRLLGKIVELTTCASCSDASISVLEEIVIEELTSKRLLLVLDDSEIKSQYFWGYLQKLLNVCAKGSAVIVTTKSKEVANQIGAMQTFYLSPLSKEECFMIFKEHVLEDLVMNNYCQLESIGWKFVEKCGGNPMCIKALSGLLCHSEVGLSEIDMIVDGILPALRLCYDLLPSHLQQCFKFCSLFPKDYIFVKHHIIRLWIAEGFVFCEEGTKPEDTALHYFDQLFCRSFFQRSPFHSDHKDSFVMHELFHDLAHSVSKNECFRCEEPFCSLAENVPHLSLVLSDFKTAALSNEVRNLQSFLVIRRCFPVVRIFTLDDVFVKHRFLRALNLSYTDILELPISIGNMKHLRLLALNNTKIKSLPIEIGQVNSLQTLELKDCCHLIDLPGSTSNLAKLRHLDVQKESGNVNVGMPHGIGHLTDLQTLTTFNIGNDLLHCSISELKNLNGLRGHVHVTGLENIKTANDAGEANMMGKHLLEALTLEWSYQEEDMDDDMGKEITNEILQNLQPNSNIMELAIRNYAGNLFPVWMQDNYLCKLISVTLDNCHGCSELPYLGDLPSLKSLFIQRINAVERFGIETSSLATEEKHPIAFPSLEVLNICEMYDLQFWVSTRVEDFPRLFRLSISRCPKLTNLPRLISLVHVSFHYGVELPTFSELPSLESLKIEGFQKIRSISFPHQLTTLKRLEIIDCKELLSIYAYSLSISDLKVVRCLKLDLVGSSMEDHIGQKVVSGRNSLTRRHMVLKILTYTDLLDDGSKWEKFGEKNIFGYIFARSYYTCIWRNSTGCSATKILQPDNNDPNTLFVMYISEHNHGFSNEPHLDLPSQLGIGRKRNEYDVSSDENTSKKQRHDSFVSASSTVPRPATGEATPSSTDEPKAKKMGRPRKPNPRVFGPEWSNA</sequence>